<proteinExistence type="predicted"/>
<dbReference type="RefSeq" id="WP_070741584.1">
    <property type="nucleotide sequence ID" value="NZ_MDZA01000061.1"/>
</dbReference>
<organism evidence="1 2">
    <name type="scientific">Hymenobacter coccineus</name>
    <dbReference type="NCBI Taxonomy" id="1908235"/>
    <lineage>
        <taxon>Bacteria</taxon>
        <taxon>Pseudomonadati</taxon>
        <taxon>Bacteroidota</taxon>
        <taxon>Cytophagia</taxon>
        <taxon>Cytophagales</taxon>
        <taxon>Hymenobacteraceae</taxon>
        <taxon>Hymenobacter</taxon>
    </lineage>
</organism>
<dbReference type="EMBL" id="MDZA01000061">
    <property type="protein sequence ID" value="OGX91420.1"/>
    <property type="molecule type" value="Genomic_DNA"/>
</dbReference>
<reference evidence="1 2" key="1">
    <citation type="submission" date="2016-08" db="EMBL/GenBank/DDBJ databases">
        <title>Hymenobacter coccineus sp. nov., Hymenobacter lapidarius sp. nov. and Hymenobacter glacialis sp. nov., isolated from Antarctic soil.</title>
        <authorList>
            <person name="Sedlacek I."/>
            <person name="Kralova S."/>
            <person name="Kyrova K."/>
            <person name="Maslanova I."/>
            <person name="Stankova E."/>
            <person name="Vrbovska V."/>
            <person name="Nemec M."/>
            <person name="Bartak M."/>
            <person name="Svec P."/>
            <person name="Busse H.-J."/>
            <person name="Pantucek R."/>
        </authorList>
    </citation>
    <scope>NUCLEOTIDE SEQUENCE [LARGE SCALE GENOMIC DNA]</scope>
    <source>
        <strain evidence="1 2">CCM 8649</strain>
    </source>
</reference>
<dbReference type="OrthoDB" id="886842at2"/>
<gene>
    <name evidence="1" type="ORF">BEN49_19880</name>
</gene>
<dbReference type="Proteomes" id="UP000177506">
    <property type="component" value="Unassembled WGS sequence"/>
</dbReference>
<dbReference type="AlphaFoldDB" id="A0A1G1TKN8"/>
<evidence type="ECO:0000313" key="1">
    <source>
        <dbReference type="EMBL" id="OGX91420.1"/>
    </source>
</evidence>
<protein>
    <submittedName>
        <fullName evidence="1">Uncharacterized protein</fullName>
    </submittedName>
</protein>
<keyword evidence="2" id="KW-1185">Reference proteome</keyword>
<evidence type="ECO:0000313" key="2">
    <source>
        <dbReference type="Proteomes" id="UP000177506"/>
    </source>
</evidence>
<accession>A0A1G1TKN8</accession>
<comment type="caution">
    <text evidence="1">The sequence shown here is derived from an EMBL/GenBank/DDBJ whole genome shotgun (WGS) entry which is preliminary data.</text>
</comment>
<name>A0A1G1TKN8_9BACT</name>
<sequence length="130" mass="13871">MADLYDLLLAEYMQVWLHQVHMADAWASDGEAQVLALVQRALARVGQLSASTHTNAPALHAALHALLLRAAQAPMPAITLKQELAKVLYTALRRSTGANGGPAAATQAFALSFPPEFAPLPSAADFINWT</sequence>